<keyword evidence="1" id="KW-1133">Transmembrane helix</keyword>
<keyword evidence="1" id="KW-0812">Transmembrane</keyword>
<keyword evidence="3" id="KW-1185">Reference proteome</keyword>
<keyword evidence="1" id="KW-0472">Membrane</keyword>
<proteinExistence type="predicted"/>
<evidence type="ECO:0000256" key="1">
    <source>
        <dbReference type="SAM" id="Phobius"/>
    </source>
</evidence>
<gene>
    <name evidence="2" type="ORF">GOODEAATRI_011585</name>
</gene>
<dbReference type="EMBL" id="JAHRIO010020705">
    <property type="protein sequence ID" value="MEQ2164905.1"/>
    <property type="molecule type" value="Genomic_DNA"/>
</dbReference>
<feature type="transmembrane region" description="Helical" evidence="1">
    <location>
        <begin position="12"/>
        <end position="29"/>
    </location>
</feature>
<organism evidence="2 3">
    <name type="scientific">Goodea atripinnis</name>
    <dbReference type="NCBI Taxonomy" id="208336"/>
    <lineage>
        <taxon>Eukaryota</taxon>
        <taxon>Metazoa</taxon>
        <taxon>Chordata</taxon>
        <taxon>Craniata</taxon>
        <taxon>Vertebrata</taxon>
        <taxon>Euteleostomi</taxon>
        <taxon>Actinopterygii</taxon>
        <taxon>Neopterygii</taxon>
        <taxon>Teleostei</taxon>
        <taxon>Neoteleostei</taxon>
        <taxon>Acanthomorphata</taxon>
        <taxon>Ovalentaria</taxon>
        <taxon>Atherinomorphae</taxon>
        <taxon>Cyprinodontiformes</taxon>
        <taxon>Goodeidae</taxon>
        <taxon>Goodea</taxon>
    </lineage>
</organism>
<evidence type="ECO:0000313" key="2">
    <source>
        <dbReference type="EMBL" id="MEQ2164905.1"/>
    </source>
</evidence>
<sequence>MSLCLLCEQKKVNLPFLLFIGIKMNYFLVKLFMMSLQLFVWPAGHISSLHSKLCCRPHHCLVDYGATATTSSSPQTCSLNTLDGMQSPSGVELFCENGYKLLY</sequence>
<protein>
    <submittedName>
        <fullName evidence="2">Uncharacterized protein</fullName>
    </submittedName>
</protein>
<reference evidence="2 3" key="1">
    <citation type="submission" date="2021-06" db="EMBL/GenBank/DDBJ databases">
        <authorList>
            <person name="Palmer J.M."/>
        </authorList>
    </citation>
    <scope>NUCLEOTIDE SEQUENCE [LARGE SCALE GENOMIC DNA]</scope>
    <source>
        <strain evidence="2 3">GA_2019</strain>
        <tissue evidence="2">Muscle</tissue>
    </source>
</reference>
<evidence type="ECO:0000313" key="3">
    <source>
        <dbReference type="Proteomes" id="UP001476798"/>
    </source>
</evidence>
<comment type="caution">
    <text evidence="2">The sequence shown here is derived from an EMBL/GenBank/DDBJ whole genome shotgun (WGS) entry which is preliminary data.</text>
</comment>
<name>A0ABV0N0J0_9TELE</name>
<accession>A0ABV0N0J0</accession>
<dbReference type="Proteomes" id="UP001476798">
    <property type="component" value="Unassembled WGS sequence"/>
</dbReference>